<protein>
    <submittedName>
        <fullName evidence="2">Uncharacterized protein</fullName>
    </submittedName>
</protein>
<sequence length="93" mass="10793">MKSRRPPLPTRNASEPKKKEGKKRTQRRNRVSWPMPTANHHERCLVAPSPHRYLLLPESTVLARAINNEEEEPIMAGLSARRRRRTNDEGQGF</sequence>
<gene>
    <name evidence="2" type="primary">Vigan.07G200200</name>
    <name evidence="2" type="ORF">VIGAN_07200200</name>
</gene>
<name>A0A0S3SJR9_PHAAN</name>
<dbReference type="AlphaFoldDB" id="A0A0S3SJR9"/>
<feature type="region of interest" description="Disordered" evidence="1">
    <location>
        <begin position="70"/>
        <end position="93"/>
    </location>
</feature>
<feature type="region of interest" description="Disordered" evidence="1">
    <location>
        <begin position="1"/>
        <end position="36"/>
    </location>
</feature>
<keyword evidence="3" id="KW-1185">Reference proteome</keyword>
<accession>A0A0S3SJR9</accession>
<evidence type="ECO:0000256" key="1">
    <source>
        <dbReference type="SAM" id="MobiDB-lite"/>
    </source>
</evidence>
<evidence type="ECO:0000313" key="3">
    <source>
        <dbReference type="Proteomes" id="UP000291084"/>
    </source>
</evidence>
<feature type="compositionally biased region" description="Basic residues" evidence="1">
    <location>
        <begin position="19"/>
        <end position="30"/>
    </location>
</feature>
<dbReference type="EMBL" id="AP015040">
    <property type="protein sequence ID" value="BAT93101.1"/>
    <property type="molecule type" value="Genomic_DNA"/>
</dbReference>
<proteinExistence type="predicted"/>
<dbReference type="Proteomes" id="UP000291084">
    <property type="component" value="Chromosome 7"/>
</dbReference>
<evidence type="ECO:0000313" key="2">
    <source>
        <dbReference type="EMBL" id="BAT93101.1"/>
    </source>
</evidence>
<organism evidence="2 3">
    <name type="scientific">Vigna angularis var. angularis</name>
    <dbReference type="NCBI Taxonomy" id="157739"/>
    <lineage>
        <taxon>Eukaryota</taxon>
        <taxon>Viridiplantae</taxon>
        <taxon>Streptophyta</taxon>
        <taxon>Embryophyta</taxon>
        <taxon>Tracheophyta</taxon>
        <taxon>Spermatophyta</taxon>
        <taxon>Magnoliopsida</taxon>
        <taxon>eudicotyledons</taxon>
        <taxon>Gunneridae</taxon>
        <taxon>Pentapetalae</taxon>
        <taxon>rosids</taxon>
        <taxon>fabids</taxon>
        <taxon>Fabales</taxon>
        <taxon>Fabaceae</taxon>
        <taxon>Papilionoideae</taxon>
        <taxon>50 kb inversion clade</taxon>
        <taxon>NPAAA clade</taxon>
        <taxon>indigoferoid/millettioid clade</taxon>
        <taxon>Phaseoleae</taxon>
        <taxon>Vigna</taxon>
    </lineage>
</organism>
<reference evidence="2 3" key="1">
    <citation type="journal article" date="2015" name="Sci. Rep.">
        <title>The power of single molecule real-time sequencing technology in the de novo assembly of a eukaryotic genome.</title>
        <authorList>
            <person name="Sakai H."/>
            <person name="Naito K."/>
            <person name="Ogiso-Tanaka E."/>
            <person name="Takahashi Y."/>
            <person name="Iseki K."/>
            <person name="Muto C."/>
            <person name="Satou K."/>
            <person name="Teruya K."/>
            <person name="Shiroma A."/>
            <person name="Shimoji M."/>
            <person name="Hirano T."/>
            <person name="Itoh T."/>
            <person name="Kaga A."/>
            <person name="Tomooka N."/>
        </authorList>
    </citation>
    <scope>NUCLEOTIDE SEQUENCE [LARGE SCALE GENOMIC DNA]</scope>
    <source>
        <strain evidence="3">cv. Shumari</strain>
    </source>
</reference>